<evidence type="ECO:0000313" key="3">
    <source>
        <dbReference type="Proteomes" id="UP000325577"/>
    </source>
</evidence>
<keyword evidence="3" id="KW-1185">Reference proteome</keyword>
<organism evidence="2 3">
    <name type="scientific">Nyssa sinensis</name>
    <dbReference type="NCBI Taxonomy" id="561372"/>
    <lineage>
        <taxon>Eukaryota</taxon>
        <taxon>Viridiplantae</taxon>
        <taxon>Streptophyta</taxon>
        <taxon>Embryophyta</taxon>
        <taxon>Tracheophyta</taxon>
        <taxon>Spermatophyta</taxon>
        <taxon>Magnoliopsida</taxon>
        <taxon>eudicotyledons</taxon>
        <taxon>Gunneridae</taxon>
        <taxon>Pentapetalae</taxon>
        <taxon>asterids</taxon>
        <taxon>Cornales</taxon>
        <taxon>Nyssaceae</taxon>
        <taxon>Nyssa</taxon>
    </lineage>
</organism>
<dbReference type="EMBL" id="CM018035">
    <property type="protein sequence ID" value="KAA8542154.1"/>
    <property type="molecule type" value="Genomic_DNA"/>
</dbReference>
<dbReference type="InterPro" id="IPR021924">
    <property type="entry name" value="DUF3537"/>
</dbReference>
<dbReference type="OrthoDB" id="1897957at2759"/>
<evidence type="ECO:0000256" key="1">
    <source>
        <dbReference type="SAM" id="Phobius"/>
    </source>
</evidence>
<feature type="transmembrane region" description="Helical" evidence="1">
    <location>
        <begin position="51"/>
        <end position="73"/>
    </location>
</feature>
<dbReference type="PANTHER" id="PTHR31963">
    <property type="entry name" value="RAS GUANINE NUCLEOTIDE EXCHANGE FACTOR K"/>
    <property type="match status" value="1"/>
</dbReference>
<protein>
    <submittedName>
        <fullName evidence="2">Uncharacterized protein</fullName>
    </submittedName>
</protein>
<keyword evidence="1" id="KW-0472">Membrane</keyword>
<dbReference type="AlphaFoldDB" id="A0A5J5BHJ7"/>
<dbReference type="Pfam" id="PF12056">
    <property type="entry name" value="DUF3537"/>
    <property type="match status" value="1"/>
</dbReference>
<accession>A0A5J5BHJ7</accession>
<feature type="transmembrane region" description="Helical" evidence="1">
    <location>
        <begin position="284"/>
        <end position="303"/>
    </location>
</feature>
<feature type="transmembrane region" description="Helical" evidence="1">
    <location>
        <begin position="408"/>
        <end position="426"/>
    </location>
</feature>
<sequence>MATAPARTIDDSSVQISLIDSSSPEDTELDKLVGKLELFLRFFGFCQYSPLGLTLSWLAYVAIGVAVPVLIILFSSCSGCEKFEIKRFELEILISQAILAAIALLCISHNLRKYGVRKLLFVDRCHGHKIEFRKDYIKKIHGFFRLLAVWLLPCFILKTAREVIYTIYVHPDSWWQTVGILLGLLVSWTYLTTIYLSGTALFNLVCNLQVIHFENYGKLLESDLDVSVYIEEHIRLAHYLSKISHRFRIFLLLEFLVVTASQFAALLQTTANQGIIDVINGGDFIVSSIVELVGIVICLHAAAKISHRAQGIASVAGRWHASVTCNSNDTSQMGTSADGGNLEGAYPTSSLQINYSESDLESIDYVAMPKTIQLPSRMSSYHKRQAFVAYLETNRGGFTIFGWTVDRILINTIFFIELSLVFFVLGKTITITTK</sequence>
<dbReference type="Proteomes" id="UP000325577">
    <property type="component" value="Linkage Group LG12"/>
</dbReference>
<reference evidence="2 3" key="1">
    <citation type="submission" date="2019-09" db="EMBL/GenBank/DDBJ databases">
        <title>A chromosome-level genome assembly of the Chinese tupelo Nyssa sinensis.</title>
        <authorList>
            <person name="Yang X."/>
            <person name="Kang M."/>
            <person name="Yang Y."/>
            <person name="Xiong H."/>
            <person name="Wang M."/>
            <person name="Zhang Z."/>
            <person name="Wang Z."/>
            <person name="Wu H."/>
            <person name="Ma T."/>
            <person name="Liu J."/>
            <person name="Xi Z."/>
        </authorList>
    </citation>
    <scope>NUCLEOTIDE SEQUENCE [LARGE SCALE GENOMIC DNA]</scope>
    <source>
        <strain evidence="2">J267</strain>
        <tissue evidence="2">Leaf</tissue>
    </source>
</reference>
<dbReference type="PANTHER" id="PTHR31963:SF28">
    <property type="entry name" value="GUSTATORY RECEPTOR"/>
    <property type="match status" value="1"/>
</dbReference>
<evidence type="ECO:0000313" key="2">
    <source>
        <dbReference type="EMBL" id="KAA8542154.1"/>
    </source>
</evidence>
<keyword evidence="1" id="KW-1133">Transmembrane helix</keyword>
<gene>
    <name evidence="2" type="ORF">F0562_023306</name>
</gene>
<name>A0A5J5BHJ7_9ASTE</name>
<proteinExistence type="predicted"/>
<feature type="transmembrane region" description="Helical" evidence="1">
    <location>
        <begin position="93"/>
        <end position="111"/>
    </location>
</feature>
<feature type="transmembrane region" description="Helical" evidence="1">
    <location>
        <begin position="249"/>
        <end position="269"/>
    </location>
</feature>
<feature type="transmembrane region" description="Helical" evidence="1">
    <location>
        <begin position="142"/>
        <end position="160"/>
    </location>
</feature>
<feature type="transmembrane region" description="Helical" evidence="1">
    <location>
        <begin position="180"/>
        <end position="205"/>
    </location>
</feature>
<keyword evidence="1" id="KW-0812">Transmembrane</keyword>